<evidence type="ECO:0000256" key="1">
    <source>
        <dbReference type="SAM" id="Phobius"/>
    </source>
</evidence>
<sequence length="100" mass="10441">MDAGMAGGIAGSVIGCMGGLIGTYFGIASTSRPRERALAIRFSVACWLWLAAVIGMVCFAPRPWGQYVVPLGPGITLAIPWCNRKLALARAEDQASTGEA</sequence>
<keyword evidence="1" id="KW-0472">Membrane</keyword>
<keyword evidence="1" id="KW-0812">Transmembrane</keyword>
<keyword evidence="3" id="KW-1185">Reference proteome</keyword>
<dbReference type="AlphaFoldDB" id="A0A1U7CPM8"/>
<feature type="transmembrane region" description="Helical" evidence="1">
    <location>
        <begin position="6"/>
        <end position="27"/>
    </location>
</feature>
<organism evidence="2 3">
    <name type="scientific">Paludisphaera borealis</name>
    <dbReference type="NCBI Taxonomy" id="1387353"/>
    <lineage>
        <taxon>Bacteria</taxon>
        <taxon>Pseudomonadati</taxon>
        <taxon>Planctomycetota</taxon>
        <taxon>Planctomycetia</taxon>
        <taxon>Isosphaerales</taxon>
        <taxon>Isosphaeraceae</taxon>
        <taxon>Paludisphaera</taxon>
    </lineage>
</organism>
<reference evidence="3" key="1">
    <citation type="submission" date="2016-12" db="EMBL/GenBank/DDBJ databases">
        <title>Comparative genomics of four Isosphaeraceae planctomycetes: a common pool of plasmids and glycoside hydrolase genes.</title>
        <authorList>
            <person name="Ivanova A."/>
        </authorList>
    </citation>
    <scope>NUCLEOTIDE SEQUENCE [LARGE SCALE GENOMIC DNA]</scope>
    <source>
        <strain evidence="3">PX4</strain>
    </source>
</reference>
<evidence type="ECO:0000313" key="2">
    <source>
        <dbReference type="EMBL" id="APW60869.1"/>
    </source>
</evidence>
<dbReference type="Proteomes" id="UP000186309">
    <property type="component" value="Chromosome"/>
</dbReference>
<protein>
    <submittedName>
        <fullName evidence="2">Uncharacterized protein</fullName>
    </submittedName>
</protein>
<name>A0A1U7CPM8_9BACT</name>
<dbReference type="RefSeq" id="WP_076345793.1">
    <property type="nucleotide sequence ID" value="NZ_CP019082.1"/>
</dbReference>
<gene>
    <name evidence="2" type="ORF">BSF38_02361</name>
</gene>
<dbReference type="EMBL" id="CP019082">
    <property type="protein sequence ID" value="APW60869.1"/>
    <property type="molecule type" value="Genomic_DNA"/>
</dbReference>
<proteinExistence type="predicted"/>
<feature type="transmembrane region" description="Helical" evidence="1">
    <location>
        <begin position="39"/>
        <end position="62"/>
    </location>
</feature>
<accession>A0A1U7CPM8</accession>
<dbReference type="KEGG" id="pbor:BSF38_02361"/>
<keyword evidence="1" id="KW-1133">Transmembrane helix</keyword>
<evidence type="ECO:0000313" key="3">
    <source>
        <dbReference type="Proteomes" id="UP000186309"/>
    </source>
</evidence>
<dbReference type="OrthoDB" id="9956708at2"/>
<dbReference type="STRING" id="1387353.BSF38_02361"/>